<keyword evidence="2 3" id="KW-0808">Transferase</keyword>
<sequence length="294" mass="32951">MEWMSYAEITGSMTEVMPLPDTALVTLWCRASEARRADAIIDDPLAVSVVDSIEYDFSKFKLSADRQDLALRALAFDRAAHAYLSDHPRATVVALGEGMQTSFWRVDAADDSDEFRWLTVDLPPIIELRKRLLPTSPRMAACAQSVLDFTWMDQVDARHGVFVTAEGLLPYLEPGEALDLIGECARRFPGGQLMFDLPPKSQALLAGRPRLWKILRGDWPLTPFSLTGRERARLADSVPGVRAVHDVRLPRGRGPLFDTLLSKTRVSPLHRLLRWWVGANWPTIASLTLLEFDG</sequence>
<evidence type="ECO:0000313" key="3">
    <source>
        <dbReference type="EMBL" id="BBY80663.1"/>
    </source>
</evidence>
<dbReference type="GO" id="GO:0008168">
    <property type="term" value="F:methyltransferase activity"/>
    <property type="evidence" value="ECO:0007669"/>
    <property type="project" value="UniProtKB-KW"/>
</dbReference>
<organism evidence="3 4">
    <name type="scientific">Mycolicibacterium pulveris</name>
    <name type="common">Mycobacterium pulveris</name>
    <dbReference type="NCBI Taxonomy" id="36813"/>
    <lineage>
        <taxon>Bacteria</taxon>
        <taxon>Bacillati</taxon>
        <taxon>Actinomycetota</taxon>
        <taxon>Actinomycetes</taxon>
        <taxon>Mycobacteriales</taxon>
        <taxon>Mycobacteriaceae</taxon>
        <taxon>Mycolicibacterium</taxon>
    </lineage>
</organism>
<evidence type="ECO:0000256" key="1">
    <source>
        <dbReference type="ARBA" id="ARBA00022603"/>
    </source>
</evidence>
<dbReference type="PANTHER" id="PTHR43619">
    <property type="entry name" value="S-ADENOSYL-L-METHIONINE-DEPENDENT METHYLTRANSFERASE YKTD-RELATED"/>
    <property type="match status" value="1"/>
</dbReference>
<dbReference type="SUPFAM" id="SSF53335">
    <property type="entry name" value="S-adenosyl-L-methionine-dependent methyltransferases"/>
    <property type="match status" value="1"/>
</dbReference>
<dbReference type="GO" id="GO:0032259">
    <property type="term" value="P:methylation"/>
    <property type="evidence" value="ECO:0007669"/>
    <property type="project" value="UniProtKB-KW"/>
</dbReference>
<name>A0A7I7UIF9_MYCPV</name>
<keyword evidence="4" id="KW-1185">Reference proteome</keyword>
<dbReference type="PANTHER" id="PTHR43619:SF2">
    <property type="entry name" value="S-ADENOSYL-L-METHIONINE-DEPENDENT METHYLTRANSFERASES SUPERFAMILY PROTEIN"/>
    <property type="match status" value="1"/>
</dbReference>
<dbReference type="Gene3D" id="3.40.50.150">
    <property type="entry name" value="Vaccinia Virus protein VP39"/>
    <property type="match status" value="1"/>
</dbReference>
<evidence type="ECO:0000313" key="4">
    <source>
        <dbReference type="Proteomes" id="UP000467252"/>
    </source>
</evidence>
<protein>
    <submittedName>
        <fullName evidence="3">O-methyltransferase</fullName>
    </submittedName>
</protein>
<dbReference type="AlphaFoldDB" id="A0A7I7UIF9"/>
<evidence type="ECO:0000256" key="2">
    <source>
        <dbReference type="ARBA" id="ARBA00022679"/>
    </source>
</evidence>
<accession>A0A7I7UIF9</accession>
<dbReference type="InterPro" id="IPR007213">
    <property type="entry name" value="Ppm1/Ppm2/Tcmp"/>
</dbReference>
<reference evidence="3 4" key="1">
    <citation type="journal article" date="2019" name="Emerg. Microbes Infect.">
        <title>Comprehensive subspecies identification of 175 nontuberculous mycobacteria species based on 7547 genomic profiles.</title>
        <authorList>
            <person name="Matsumoto Y."/>
            <person name="Kinjo T."/>
            <person name="Motooka D."/>
            <person name="Nabeya D."/>
            <person name="Jung N."/>
            <person name="Uechi K."/>
            <person name="Horii T."/>
            <person name="Iida T."/>
            <person name="Fujita J."/>
            <person name="Nakamura S."/>
        </authorList>
    </citation>
    <scope>NUCLEOTIDE SEQUENCE [LARGE SCALE GENOMIC DNA]</scope>
    <source>
        <strain evidence="3 4">JCM 6370</strain>
    </source>
</reference>
<dbReference type="Proteomes" id="UP000467252">
    <property type="component" value="Chromosome"/>
</dbReference>
<dbReference type="InterPro" id="IPR029063">
    <property type="entry name" value="SAM-dependent_MTases_sf"/>
</dbReference>
<dbReference type="EMBL" id="AP022599">
    <property type="protein sequence ID" value="BBY80663.1"/>
    <property type="molecule type" value="Genomic_DNA"/>
</dbReference>
<keyword evidence="1 3" id="KW-0489">Methyltransferase</keyword>
<proteinExistence type="predicted"/>
<dbReference type="Pfam" id="PF04072">
    <property type="entry name" value="LCM"/>
    <property type="match status" value="1"/>
</dbReference>
<gene>
    <name evidence="3" type="primary">omt</name>
    <name evidence="3" type="ORF">MPUL_18210</name>
</gene>